<evidence type="ECO:0000313" key="3">
    <source>
        <dbReference type="Proteomes" id="UP000594121"/>
    </source>
</evidence>
<protein>
    <submittedName>
        <fullName evidence="2">Uncharacterized protein</fullName>
    </submittedName>
</protein>
<gene>
    <name evidence="2" type="ORF">IG193_08575</name>
</gene>
<reference evidence="2 3" key="1">
    <citation type="submission" date="2020-10" db="EMBL/GenBank/DDBJ databases">
        <title>Thermofilum lucidum 3507LT sp. nov. a novel member of Thermofilaceae family isolated from Chile hot spring, and proposal of description order Thermofilales.</title>
        <authorList>
            <person name="Zayulina K.S."/>
            <person name="Elcheninov A.G."/>
            <person name="Toshchakov S.V."/>
            <person name="Kublanov I.V."/>
        </authorList>
    </citation>
    <scope>NUCLEOTIDE SEQUENCE [LARGE SCALE GENOMIC DNA]</scope>
    <source>
        <strain evidence="2 3">3507LT</strain>
    </source>
</reference>
<accession>A0A7L9FGF1</accession>
<organism evidence="2 3">
    <name type="scientific">Infirmifilum lucidum</name>
    <dbReference type="NCBI Taxonomy" id="2776706"/>
    <lineage>
        <taxon>Archaea</taxon>
        <taxon>Thermoproteota</taxon>
        <taxon>Thermoprotei</taxon>
        <taxon>Thermofilales</taxon>
        <taxon>Thermofilaceae</taxon>
        <taxon>Infirmifilum</taxon>
    </lineage>
</organism>
<evidence type="ECO:0000256" key="1">
    <source>
        <dbReference type="SAM" id="Phobius"/>
    </source>
</evidence>
<keyword evidence="1" id="KW-0472">Membrane</keyword>
<dbReference type="KEGG" id="thel:IG193_08575"/>
<dbReference type="GeneID" id="59149945"/>
<dbReference type="RefSeq" id="WP_192818759.1">
    <property type="nucleotide sequence ID" value="NZ_CP062310.1"/>
</dbReference>
<keyword evidence="1" id="KW-0812">Transmembrane</keyword>
<dbReference type="InParanoid" id="A0A7L9FGF1"/>
<evidence type="ECO:0000313" key="2">
    <source>
        <dbReference type="EMBL" id="QOJ78787.1"/>
    </source>
</evidence>
<keyword evidence="1" id="KW-1133">Transmembrane helix</keyword>
<dbReference type="EMBL" id="CP062310">
    <property type="protein sequence ID" value="QOJ78787.1"/>
    <property type="molecule type" value="Genomic_DNA"/>
</dbReference>
<name>A0A7L9FGF1_9CREN</name>
<dbReference type="AlphaFoldDB" id="A0A7L9FGF1"/>
<dbReference type="Proteomes" id="UP000594121">
    <property type="component" value="Chromosome"/>
</dbReference>
<feature type="transmembrane region" description="Helical" evidence="1">
    <location>
        <begin position="12"/>
        <end position="40"/>
    </location>
</feature>
<sequence length="116" mass="12611">MPQAEARKLDYVSFGLATGLSQVIILTIIFAIIFLIALLLAPFHAYYRIGVLGLIGGLSMIVVYLALVFVLGFIGGMIHAAVYNSIVSNWVKIKVEVEEQRGVEEQQAPSTTEPSS</sequence>
<keyword evidence="3" id="KW-1185">Reference proteome</keyword>
<feature type="transmembrane region" description="Helical" evidence="1">
    <location>
        <begin position="46"/>
        <end position="74"/>
    </location>
</feature>
<proteinExistence type="predicted"/>